<evidence type="ECO:0000313" key="2">
    <source>
        <dbReference type="Proteomes" id="UP000814243"/>
    </source>
</evidence>
<dbReference type="AlphaFoldDB" id="A0A922SI52"/>
<accession>A0A922SI52</accession>
<evidence type="ECO:0000313" key="1">
    <source>
        <dbReference type="EMBL" id="KAH9637969.1"/>
    </source>
</evidence>
<protein>
    <submittedName>
        <fullName evidence="1">Uncharacterized protein</fullName>
    </submittedName>
</protein>
<dbReference type="Proteomes" id="UP000814243">
    <property type="component" value="Unassembled WGS sequence"/>
</dbReference>
<gene>
    <name evidence="1" type="ORF">HF086_005380</name>
</gene>
<reference evidence="1" key="1">
    <citation type="journal article" date="2021" name="G3 (Bethesda)">
        <title>Genome and transcriptome analysis of the beet armyworm Spodoptera exigua reveals targets for pest control. .</title>
        <authorList>
            <person name="Simon S."/>
            <person name="Breeschoten T."/>
            <person name="Jansen H.J."/>
            <person name="Dirks R.P."/>
            <person name="Schranz M.E."/>
            <person name="Ros V.I.D."/>
        </authorList>
    </citation>
    <scope>NUCLEOTIDE SEQUENCE</scope>
    <source>
        <strain evidence="1">TB_SE_WUR_2020</strain>
    </source>
</reference>
<proteinExistence type="predicted"/>
<dbReference type="EMBL" id="JACEFF010000420">
    <property type="protein sequence ID" value="KAH9637969.1"/>
    <property type="molecule type" value="Genomic_DNA"/>
</dbReference>
<comment type="caution">
    <text evidence="1">The sequence shown here is derived from an EMBL/GenBank/DDBJ whole genome shotgun (WGS) entry which is preliminary data.</text>
</comment>
<organism evidence="1 2">
    <name type="scientific">Spodoptera exigua</name>
    <name type="common">Beet armyworm</name>
    <name type="synonym">Noctua fulgens</name>
    <dbReference type="NCBI Taxonomy" id="7107"/>
    <lineage>
        <taxon>Eukaryota</taxon>
        <taxon>Metazoa</taxon>
        <taxon>Ecdysozoa</taxon>
        <taxon>Arthropoda</taxon>
        <taxon>Hexapoda</taxon>
        <taxon>Insecta</taxon>
        <taxon>Pterygota</taxon>
        <taxon>Neoptera</taxon>
        <taxon>Endopterygota</taxon>
        <taxon>Lepidoptera</taxon>
        <taxon>Glossata</taxon>
        <taxon>Ditrysia</taxon>
        <taxon>Noctuoidea</taxon>
        <taxon>Noctuidae</taxon>
        <taxon>Amphipyrinae</taxon>
        <taxon>Spodoptera</taxon>
    </lineage>
</organism>
<name>A0A922SI52_SPOEX</name>
<sequence>MPTSVLECSQQCVTTPVIDPQSSQSYERSIEIPCAQTSLTLANKSDHQLSQMSDNYKATRDPKIVILGDQMKKLYIISQDSDDDATYDVYMLPPNPDVVTDEEEGGDDNLYKNRLPQDVPGNVEVVTRRHTTVVEDEWSSGDDEPLTTFASSTLQNVRL</sequence>